<comment type="caution">
    <text evidence="1">The sequence shown here is derived from an EMBL/GenBank/DDBJ whole genome shotgun (WGS) entry which is preliminary data.</text>
</comment>
<sequence length="237" mass="27599">MIPKKIHYCWFGGKPKSGLYRRCIESWKRLCPDYEIIEWNEVNFDLGRYPYLQWCYDRGKWAFISDFARLIILKEQGGIYLDTDVELLRTLDGLLKYGAFMSFENNTYINTGIGLGSEPAHPVLDVLLQPYLEMEPDGDGNFSLVPCPRLNTRELLPLGLRQDGTKQQVCGAEILPADYMNPYDDPTGRLHKTENTVSIHWYGKSWMNKRTILRSKLTKPIHRLFGVDVLAKYRKKR</sequence>
<evidence type="ECO:0000313" key="2">
    <source>
        <dbReference type="Proteomes" id="UP000192328"/>
    </source>
</evidence>
<accession>A0AC61PPJ0</accession>
<evidence type="ECO:0000313" key="1">
    <source>
        <dbReference type="EMBL" id="SMC83264.1"/>
    </source>
</evidence>
<proteinExistence type="predicted"/>
<protein>
    <submittedName>
        <fullName evidence="1">Glycosyltransferase sugar-binding region containing DXD motif-containing protein</fullName>
    </submittedName>
</protein>
<reference evidence="1" key="1">
    <citation type="submission" date="2017-04" db="EMBL/GenBank/DDBJ databases">
        <authorList>
            <person name="Varghese N."/>
            <person name="Submissions S."/>
        </authorList>
    </citation>
    <scope>NUCLEOTIDE SEQUENCE</scope>
    <source>
        <strain evidence="1">WTE2008</strain>
    </source>
</reference>
<dbReference type="Proteomes" id="UP000192328">
    <property type="component" value="Unassembled WGS sequence"/>
</dbReference>
<dbReference type="EMBL" id="FWXZ01000007">
    <property type="protein sequence ID" value="SMC83264.1"/>
    <property type="molecule type" value="Genomic_DNA"/>
</dbReference>
<keyword evidence="2" id="KW-1185">Reference proteome</keyword>
<name>A0AC61PPJ0_9FIRM</name>
<gene>
    <name evidence="1" type="ORF">SAMN06297397_2802</name>
</gene>
<organism evidence="1 2">
    <name type="scientific">Aristaeella lactis</name>
    <dbReference type="NCBI Taxonomy" id="3046383"/>
    <lineage>
        <taxon>Bacteria</taxon>
        <taxon>Bacillati</taxon>
        <taxon>Bacillota</taxon>
        <taxon>Clostridia</taxon>
        <taxon>Eubacteriales</taxon>
        <taxon>Aristaeellaceae</taxon>
        <taxon>Aristaeella</taxon>
    </lineage>
</organism>